<dbReference type="SUPFAM" id="SSF56925">
    <property type="entry name" value="OMPA-like"/>
    <property type="match status" value="1"/>
</dbReference>
<reference evidence="4 5" key="1">
    <citation type="journal article" date="2012" name="BMC Genomics">
        <title>Genome analysis of a simultaneously predatory and prey-independent, novel Bdellovibrio bacteriovorus from the River Tiber, supports in silico predictions of both ancient and recent lateral gene transfer from diverse bacteria.</title>
        <authorList>
            <person name="Hobley L."/>
            <person name="Lerner T.R."/>
            <person name="Williams L.E."/>
            <person name="Lambert C."/>
            <person name="Till R."/>
            <person name="Milner D.S."/>
            <person name="Basford S.M."/>
            <person name="Capeness M.J."/>
            <person name="Fenton A.K."/>
            <person name="Atterbury R.J."/>
            <person name="Harris M.A."/>
            <person name="Sockett R.E."/>
        </authorList>
    </citation>
    <scope>NUCLEOTIDE SEQUENCE [LARGE SCALE GENOMIC DNA]</scope>
    <source>
        <strain evidence="4 5">Tiberius</strain>
    </source>
</reference>
<feature type="signal peptide" evidence="2">
    <location>
        <begin position="1"/>
        <end position="28"/>
    </location>
</feature>
<dbReference type="Gene3D" id="2.40.160.20">
    <property type="match status" value="1"/>
</dbReference>
<dbReference type="EMBL" id="CP002930">
    <property type="protein sequence ID" value="AFY01605.1"/>
    <property type="molecule type" value="Genomic_DNA"/>
</dbReference>
<sequence length="256" mass="28576">MKTTARSLTYSLLILLALGLSLPSKSLAQSDHKSYLISQVDADEAYDPFTDYSEFEEESDEEADINFFRNGRFFTIGLAGGMRGFTGNFADAYSSAPTFGIFLTYFFDLRLAMSLGFQTGDHAVKFSVNNQAKTYEGNVSITAVNFDLKYYMNTQNVTRGLADLNPYILGGLGQFYRTYTIAGLDGFSRDSTMGFDIGAGLEIPLMRKKAYLGLQGTYHYVNFSDENKSYVDGTEKLDKNLTGDFYNFLVILGMNF</sequence>
<feature type="chain" id="PRO_5003913922" description="Outer membrane protein beta-barrel domain-containing protein" evidence="2">
    <location>
        <begin position="29"/>
        <end position="256"/>
    </location>
</feature>
<evidence type="ECO:0000256" key="2">
    <source>
        <dbReference type="SAM" id="SignalP"/>
    </source>
</evidence>
<dbReference type="Proteomes" id="UP000010074">
    <property type="component" value="Chromosome"/>
</dbReference>
<evidence type="ECO:0000313" key="5">
    <source>
        <dbReference type="Proteomes" id="UP000010074"/>
    </source>
</evidence>
<feature type="domain" description="Outer membrane protein beta-barrel" evidence="3">
    <location>
        <begin position="81"/>
        <end position="235"/>
    </location>
</feature>
<evidence type="ECO:0000259" key="3">
    <source>
        <dbReference type="Pfam" id="PF13505"/>
    </source>
</evidence>
<dbReference type="AlphaFoldDB" id="K7YY11"/>
<evidence type="ECO:0000313" key="4">
    <source>
        <dbReference type="EMBL" id="AFY01605.1"/>
    </source>
</evidence>
<dbReference type="RefSeq" id="WP_015091050.1">
    <property type="nucleotide sequence ID" value="NC_019567.1"/>
</dbReference>
<gene>
    <name evidence="4" type="ORF">Bdt_1918</name>
</gene>
<name>K7YY11_BDEBC</name>
<dbReference type="Pfam" id="PF13505">
    <property type="entry name" value="OMP_b-brl"/>
    <property type="match status" value="1"/>
</dbReference>
<protein>
    <recommendedName>
        <fullName evidence="3">Outer membrane protein beta-barrel domain-containing protein</fullName>
    </recommendedName>
</protein>
<evidence type="ECO:0000256" key="1">
    <source>
        <dbReference type="ARBA" id="ARBA00022729"/>
    </source>
</evidence>
<dbReference type="PATRIC" id="fig|1069642.3.peg.1893"/>
<organism evidence="4 5">
    <name type="scientific">Bdellovibrio bacteriovorus str. Tiberius</name>
    <dbReference type="NCBI Taxonomy" id="1069642"/>
    <lineage>
        <taxon>Bacteria</taxon>
        <taxon>Pseudomonadati</taxon>
        <taxon>Bdellovibrionota</taxon>
        <taxon>Bdellovibrionia</taxon>
        <taxon>Bdellovibrionales</taxon>
        <taxon>Pseudobdellovibrionaceae</taxon>
        <taxon>Bdellovibrio</taxon>
    </lineage>
</organism>
<dbReference type="OrthoDB" id="5290860at2"/>
<keyword evidence="1 2" id="KW-0732">Signal</keyword>
<accession>K7YY11</accession>
<dbReference type="InterPro" id="IPR011250">
    <property type="entry name" value="OMP/PagP_B-barrel"/>
</dbReference>
<proteinExistence type="predicted"/>
<dbReference type="InterPro" id="IPR027385">
    <property type="entry name" value="Beta-barrel_OMP"/>
</dbReference>
<dbReference type="HOGENOM" id="CLU_1076306_0_0_7"/>
<dbReference type="KEGG" id="bbat:Bdt_1918"/>